<dbReference type="Proteomes" id="UP000308768">
    <property type="component" value="Unassembled WGS sequence"/>
</dbReference>
<dbReference type="SUPFAM" id="SSF54373">
    <property type="entry name" value="FAD-linked reductases, C-terminal domain"/>
    <property type="match status" value="1"/>
</dbReference>
<dbReference type="EMBL" id="NAJN01000557">
    <property type="protein sequence ID" value="TKA71561.1"/>
    <property type="molecule type" value="Genomic_DNA"/>
</dbReference>
<dbReference type="OrthoDB" id="269227at2759"/>
<gene>
    <name evidence="1" type="ORF">B0A49_09701</name>
</gene>
<name>A0A4U0X6M6_9PEZI</name>
<comment type="caution">
    <text evidence="1">The sequence shown here is derived from an EMBL/GenBank/DDBJ whole genome shotgun (WGS) entry which is preliminary data.</text>
</comment>
<evidence type="ECO:0000313" key="1">
    <source>
        <dbReference type="EMBL" id="TKA71561.1"/>
    </source>
</evidence>
<evidence type="ECO:0000313" key="2">
    <source>
        <dbReference type="Proteomes" id="UP000308768"/>
    </source>
</evidence>
<dbReference type="AlphaFoldDB" id="A0A4U0X6M6"/>
<protein>
    <submittedName>
        <fullName evidence="1">Uncharacterized protein</fullName>
    </submittedName>
</protein>
<dbReference type="Gene3D" id="3.30.560.10">
    <property type="entry name" value="Glucose Oxidase, domain 3"/>
    <property type="match status" value="1"/>
</dbReference>
<dbReference type="STRING" id="331657.A0A4U0X6M6"/>
<accession>A0A4U0X6M6</accession>
<reference evidence="1 2" key="1">
    <citation type="submission" date="2017-03" db="EMBL/GenBank/DDBJ databases">
        <title>Genomes of endolithic fungi from Antarctica.</title>
        <authorList>
            <person name="Coleine C."/>
            <person name="Masonjones S."/>
            <person name="Stajich J.E."/>
        </authorList>
    </citation>
    <scope>NUCLEOTIDE SEQUENCE [LARGE SCALE GENOMIC DNA]</scope>
    <source>
        <strain evidence="1 2">CCFEE 5187</strain>
    </source>
</reference>
<sequence length="130" mass="14468">MFVINELRKIPAFLREYFSEATFAALAAYPSEWPKIKMIPWATSLTGQLPNSTSPDSPNTNHPNFLLTETDQQVAIAGFKRLRQLAAAMGVTVGEEVFPDLAVQTDAQIWEVLGKPSDRLIMPLLHGRTL</sequence>
<keyword evidence="2" id="KW-1185">Reference proteome</keyword>
<organism evidence="1 2">
    <name type="scientific">Cryomyces minteri</name>
    <dbReference type="NCBI Taxonomy" id="331657"/>
    <lineage>
        <taxon>Eukaryota</taxon>
        <taxon>Fungi</taxon>
        <taxon>Dikarya</taxon>
        <taxon>Ascomycota</taxon>
        <taxon>Pezizomycotina</taxon>
        <taxon>Dothideomycetes</taxon>
        <taxon>Dothideomycetes incertae sedis</taxon>
        <taxon>Cryomyces</taxon>
    </lineage>
</organism>
<proteinExistence type="predicted"/>